<evidence type="ECO:0000259" key="6">
    <source>
        <dbReference type="PROSITE" id="PS51060"/>
    </source>
</evidence>
<name>A0A813JLL9_POLGL</name>
<dbReference type="Proteomes" id="UP000626109">
    <property type="component" value="Unassembled WGS sequence"/>
</dbReference>
<dbReference type="PROSITE" id="PS51977">
    <property type="entry name" value="WGR"/>
    <property type="match status" value="1"/>
</dbReference>
<protein>
    <recommendedName>
        <fullName evidence="1">NAD(+) ADP-ribosyltransferase</fullName>
        <ecNumber evidence="1">2.4.2.30</ecNumber>
    </recommendedName>
</protein>
<dbReference type="Gene3D" id="1.20.142.10">
    <property type="entry name" value="Poly(ADP-ribose) polymerase, regulatory domain"/>
    <property type="match status" value="1"/>
</dbReference>
<feature type="domain" description="WGR" evidence="7">
    <location>
        <begin position="1"/>
        <end position="63"/>
    </location>
</feature>
<organism evidence="8 9">
    <name type="scientific">Polarella glacialis</name>
    <name type="common">Dinoflagellate</name>
    <dbReference type="NCBI Taxonomy" id="89957"/>
    <lineage>
        <taxon>Eukaryota</taxon>
        <taxon>Sar</taxon>
        <taxon>Alveolata</taxon>
        <taxon>Dinophyceae</taxon>
        <taxon>Suessiales</taxon>
        <taxon>Suessiaceae</taxon>
        <taxon>Polarella</taxon>
    </lineage>
</organism>
<feature type="domain" description="PARP alpha-helical" evidence="6">
    <location>
        <begin position="39"/>
        <end position="161"/>
    </location>
</feature>
<dbReference type="SUPFAM" id="SSF47587">
    <property type="entry name" value="Domain of poly(ADP-ribose) polymerase"/>
    <property type="match status" value="1"/>
</dbReference>
<evidence type="ECO:0000313" key="8">
    <source>
        <dbReference type="EMBL" id="CAE8680091.1"/>
    </source>
</evidence>
<dbReference type="InterPro" id="IPR036616">
    <property type="entry name" value="Poly(ADP-ribose)pol_reg_dom_sf"/>
</dbReference>
<feature type="non-terminal residue" evidence="8">
    <location>
        <position position="227"/>
    </location>
</feature>
<evidence type="ECO:0000313" key="9">
    <source>
        <dbReference type="Proteomes" id="UP000626109"/>
    </source>
</evidence>
<evidence type="ECO:0000256" key="1">
    <source>
        <dbReference type="ARBA" id="ARBA00012020"/>
    </source>
</evidence>
<dbReference type="GO" id="GO:0003950">
    <property type="term" value="F:NAD+ poly-ADP-ribosyltransferase activity"/>
    <property type="evidence" value="ECO:0007669"/>
    <property type="project" value="UniProtKB-EC"/>
</dbReference>
<dbReference type="PANTHER" id="PTHR10459">
    <property type="entry name" value="DNA LIGASE"/>
    <property type="match status" value="1"/>
</dbReference>
<gene>
    <name evidence="8" type="ORF">PGLA2088_LOCUS21722</name>
</gene>
<feature type="non-terminal residue" evidence="8">
    <location>
        <position position="1"/>
    </location>
</feature>
<dbReference type="PANTHER" id="PTHR10459:SF60">
    <property type="entry name" value="POLY [ADP-RIBOSE] POLYMERASE 2"/>
    <property type="match status" value="1"/>
</dbReference>
<dbReference type="GO" id="GO:0006302">
    <property type="term" value="P:double-strand break repair"/>
    <property type="evidence" value="ECO:0007669"/>
    <property type="project" value="TreeGrafter"/>
</dbReference>
<dbReference type="SMART" id="SM00773">
    <property type="entry name" value="WGR"/>
    <property type="match status" value="1"/>
</dbReference>
<keyword evidence="3" id="KW-0808">Transferase</keyword>
<comment type="catalytic activity">
    <reaction evidence="5">
        <text>NAD(+) + (ADP-D-ribosyl)n-acceptor = nicotinamide + (ADP-D-ribosyl)n+1-acceptor + H(+).</text>
        <dbReference type="EC" id="2.4.2.30"/>
    </reaction>
</comment>
<dbReference type="InterPro" id="IPR004102">
    <property type="entry name" value="Poly(ADP-ribose)pol_reg_dom"/>
</dbReference>
<dbReference type="EC" id="2.4.2.30" evidence="1"/>
<dbReference type="GO" id="GO:1990404">
    <property type="term" value="F:NAD+-protein mono-ADP-ribosyltransferase activity"/>
    <property type="evidence" value="ECO:0007669"/>
    <property type="project" value="TreeGrafter"/>
</dbReference>
<sequence length="227" mass="24899">VLTRSGKFFAWNRWGRVGEPGDTKLKAFPKAESAIQDFRSKFREKTGNSWENAENFKPASGRYIIVETEDSSGGGDQAPMGKLTEAQIGKGQVVLDKIQTSLSKRGKKDFLAALSSEFYSLVPHDFGRKVPPAIDSGDLLEAKVELLKFYLRMGFEEVEGKQSLTPVDGVMSLPVPKSLEEAVASIAQKASVASSNKKGDELAKKQVGKPVRKMTMPEYAAIMLYTC</sequence>
<evidence type="ECO:0000256" key="3">
    <source>
        <dbReference type="ARBA" id="ARBA00022679"/>
    </source>
</evidence>
<dbReference type="AlphaFoldDB" id="A0A813JLL9"/>
<evidence type="ECO:0000256" key="2">
    <source>
        <dbReference type="ARBA" id="ARBA00022676"/>
    </source>
</evidence>
<comment type="caution">
    <text evidence="8">The sequence shown here is derived from an EMBL/GenBank/DDBJ whole genome shotgun (WGS) entry which is preliminary data.</text>
</comment>
<dbReference type="EMBL" id="CAJNNW010025820">
    <property type="protein sequence ID" value="CAE8680091.1"/>
    <property type="molecule type" value="Genomic_DNA"/>
</dbReference>
<dbReference type="PROSITE" id="PS51060">
    <property type="entry name" value="PARP_ALPHA_HD"/>
    <property type="match status" value="1"/>
</dbReference>
<dbReference type="SUPFAM" id="SSF142921">
    <property type="entry name" value="WGR domain-like"/>
    <property type="match status" value="1"/>
</dbReference>
<reference evidence="8" key="1">
    <citation type="submission" date="2021-02" db="EMBL/GenBank/DDBJ databases">
        <authorList>
            <person name="Dougan E. K."/>
            <person name="Rhodes N."/>
            <person name="Thang M."/>
            <person name="Chan C."/>
        </authorList>
    </citation>
    <scope>NUCLEOTIDE SEQUENCE</scope>
</reference>
<dbReference type="GO" id="GO:0070212">
    <property type="term" value="P:protein poly-ADP-ribosylation"/>
    <property type="evidence" value="ECO:0007669"/>
    <property type="project" value="TreeGrafter"/>
</dbReference>
<keyword evidence="2" id="KW-0328">Glycosyltransferase</keyword>
<accession>A0A813JLL9</accession>
<proteinExistence type="predicted"/>
<dbReference type="GO" id="GO:0005730">
    <property type="term" value="C:nucleolus"/>
    <property type="evidence" value="ECO:0007669"/>
    <property type="project" value="TreeGrafter"/>
</dbReference>
<dbReference type="InterPro" id="IPR008893">
    <property type="entry name" value="WGR_domain"/>
</dbReference>
<dbReference type="Gene3D" id="2.20.140.10">
    <property type="entry name" value="WGR domain"/>
    <property type="match status" value="1"/>
</dbReference>
<evidence type="ECO:0000256" key="5">
    <source>
        <dbReference type="ARBA" id="ARBA00033987"/>
    </source>
</evidence>
<dbReference type="Pfam" id="PF02877">
    <property type="entry name" value="PARP_reg"/>
    <property type="match status" value="1"/>
</dbReference>
<dbReference type="Pfam" id="PF05406">
    <property type="entry name" value="WGR"/>
    <property type="match status" value="1"/>
</dbReference>
<evidence type="ECO:0000256" key="4">
    <source>
        <dbReference type="ARBA" id="ARBA00023027"/>
    </source>
</evidence>
<evidence type="ECO:0000259" key="7">
    <source>
        <dbReference type="PROSITE" id="PS51977"/>
    </source>
</evidence>
<dbReference type="InterPro" id="IPR050800">
    <property type="entry name" value="ARTD/PARP"/>
</dbReference>
<keyword evidence="4" id="KW-0520">NAD</keyword>
<dbReference type="InterPro" id="IPR036930">
    <property type="entry name" value="WGR_dom_sf"/>
</dbReference>